<reference evidence="2 3" key="1">
    <citation type="journal article" date="2010" name="Science">
        <title>Genomic comparison of the ants Camponotus floridanus and Harpegnathos saltator.</title>
        <authorList>
            <person name="Bonasio R."/>
            <person name="Zhang G."/>
            <person name="Ye C."/>
            <person name="Mutti N.S."/>
            <person name="Fang X."/>
            <person name="Qin N."/>
            <person name="Donahue G."/>
            <person name="Yang P."/>
            <person name="Li Q."/>
            <person name="Li C."/>
            <person name="Zhang P."/>
            <person name="Huang Z."/>
            <person name="Berger S.L."/>
            <person name="Reinberg D."/>
            <person name="Wang J."/>
            <person name="Liebig J."/>
        </authorList>
    </citation>
    <scope>NUCLEOTIDE SEQUENCE [LARGE SCALE GENOMIC DNA]</scope>
    <source>
        <strain evidence="2 3">R22 G/1</strain>
    </source>
</reference>
<evidence type="ECO:0000313" key="3">
    <source>
        <dbReference type="Proteomes" id="UP000008237"/>
    </source>
</evidence>
<dbReference type="InParanoid" id="E2BKI1"/>
<dbReference type="OMA" id="PISWNEE"/>
<name>E2BKI1_HARSA</name>
<evidence type="ECO:0000256" key="1">
    <source>
        <dbReference type="SAM" id="MobiDB-lite"/>
    </source>
</evidence>
<gene>
    <name evidence="2" type="ORF">EAI_12645</name>
</gene>
<proteinExistence type="predicted"/>
<organism evidence="3">
    <name type="scientific">Harpegnathos saltator</name>
    <name type="common">Jerdon's jumping ant</name>
    <dbReference type="NCBI Taxonomy" id="610380"/>
    <lineage>
        <taxon>Eukaryota</taxon>
        <taxon>Metazoa</taxon>
        <taxon>Ecdysozoa</taxon>
        <taxon>Arthropoda</taxon>
        <taxon>Hexapoda</taxon>
        <taxon>Insecta</taxon>
        <taxon>Pterygota</taxon>
        <taxon>Neoptera</taxon>
        <taxon>Endopterygota</taxon>
        <taxon>Hymenoptera</taxon>
        <taxon>Apocrita</taxon>
        <taxon>Aculeata</taxon>
        <taxon>Formicoidea</taxon>
        <taxon>Formicidae</taxon>
        <taxon>Ponerinae</taxon>
        <taxon>Ponerini</taxon>
        <taxon>Harpegnathos</taxon>
    </lineage>
</organism>
<keyword evidence="3" id="KW-1185">Reference proteome</keyword>
<evidence type="ECO:0000313" key="2">
    <source>
        <dbReference type="EMBL" id="EFN83821.1"/>
    </source>
</evidence>
<dbReference type="OrthoDB" id="248923at2759"/>
<accession>E2BKI1</accession>
<sequence>MLSMKPLLYRVETYIVPEINKYPAQKFSSLKETDDIQLTYTSRIVEEKASEENQQNLEDASSLSHGKYIESTKYCVQDMHCKSTDVKIVEDIMNNRETVCDKRLENDDFKYQNDEENLCTHIEEYLNMQKIEYQTLIKSQDSFYPVRHFKRVNSLMSIDERSESSSNTDSKLSDLCHHGYKNGCTAAIPSPEEVSEEVFQENWLRKIETLRQREAAVIAKEMNLQNRERQLFQREKEIQIMQRLLQDKLRQIECEQKQQDLRNVNKRLKEVGRKSKSEFRESQEQDHSLERNEHTSIVQANEPAKSEKPRNILPPVDSYERIKELEKKPRNFVRSKSYWSRHSSSNKLNSYSSMRFKERLKESNDDLNSTLSADPGDSSFVKTSERFNPEAYKKPYAFIRSASERWNKQNYKTVSKVQIMPEEKLQEEKVLRKLSENINATQDRDTKFQNYGLVDCRPDKVPATMVPNPEHNPTNEEKFSYLDLATDKKAPSRLKDRPVSWNEKTNEWLQKKRQAYNLATKESTENKENIQCNIVMKQKTKNSKVKNKIFTMFH</sequence>
<protein>
    <submittedName>
        <fullName evidence="2">Uncharacterized protein</fullName>
    </submittedName>
</protein>
<dbReference type="AlphaFoldDB" id="E2BKI1"/>
<feature type="region of interest" description="Disordered" evidence="1">
    <location>
        <begin position="268"/>
        <end position="315"/>
    </location>
</feature>
<dbReference type="Proteomes" id="UP000008237">
    <property type="component" value="Unassembled WGS sequence"/>
</dbReference>
<dbReference type="EMBL" id="GL448795">
    <property type="protein sequence ID" value="EFN83821.1"/>
    <property type="molecule type" value="Genomic_DNA"/>
</dbReference>
<feature type="compositionally biased region" description="Basic and acidic residues" evidence="1">
    <location>
        <begin position="268"/>
        <end position="294"/>
    </location>
</feature>